<keyword evidence="2" id="KW-1185">Reference proteome</keyword>
<comment type="caution">
    <text evidence="1">The sequence shown here is derived from an EMBL/GenBank/DDBJ whole genome shotgun (WGS) entry which is preliminary data.</text>
</comment>
<dbReference type="Proteomes" id="UP001374584">
    <property type="component" value="Unassembled WGS sequence"/>
</dbReference>
<evidence type="ECO:0000313" key="1">
    <source>
        <dbReference type="EMBL" id="KAK7368717.1"/>
    </source>
</evidence>
<protein>
    <submittedName>
        <fullName evidence="1">Uncharacterized protein</fullName>
    </submittedName>
</protein>
<gene>
    <name evidence="1" type="ORF">VNO80_10746</name>
</gene>
<reference evidence="1 2" key="1">
    <citation type="submission" date="2024-01" db="EMBL/GenBank/DDBJ databases">
        <title>The genomes of 5 underutilized Papilionoideae crops provide insights into root nodulation and disease resistanc.</title>
        <authorList>
            <person name="Jiang F."/>
        </authorList>
    </citation>
    <scope>NUCLEOTIDE SEQUENCE [LARGE SCALE GENOMIC DNA]</scope>
    <source>
        <strain evidence="1">JINMINGXINNONG_FW02</strain>
        <tissue evidence="1">Leaves</tissue>
    </source>
</reference>
<organism evidence="1 2">
    <name type="scientific">Phaseolus coccineus</name>
    <name type="common">Scarlet runner bean</name>
    <name type="synonym">Phaseolus multiflorus</name>
    <dbReference type="NCBI Taxonomy" id="3886"/>
    <lineage>
        <taxon>Eukaryota</taxon>
        <taxon>Viridiplantae</taxon>
        <taxon>Streptophyta</taxon>
        <taxon>Embryophyta</taxon>
        <taxon>Tracheophyta</taxon>
        <taxon>Spermatophyta</taxon>
        <taxon>Magnoliopsida</taxon>
        <taxon>eudicotyledons</taxon>
        <taxon>Gunneridae</taxon>
        <taxon>Pentapetalae</taxon>
        <taxon>rosids</taxon>
        <taxon>fabids</taxon>
        <taxon>Fabales</taxon>
        <taxon>Fabaceae</taxon>
        <taxon>Papilionoideae</taxon>
        <taxon>50 kb inversion clade</taxon>
        <taxon>NPAAA clade</taxon>
        <taxon>indigoferoid/millettioid clade</taxon>
        <taxon>Phaseoleae</taxon>
        <taxon>Phaseolus</taxon>
    </lineage>
</organism>
<evidence type="ECO:0000313" key="2">
    <source>
        <dbReference type="Proteomes" id="UP001374584"/>
    </source>
</evidence>
<name>A0AAN9RE45_PHACN</name>
<dbReference type="EMBL" id="JAYMYR010000004">
    <property type="protein sequence ID" value="KAK7368717.1"/>
    <property type="molecule type" value="Genomic_DNA"/>
</dbReference>
<accession>A0AAN9RE45</accession>
<sequence length="80" mass="9379">MEKAEQEALYSSIQGFVGNSWNGLDLYPDPCGWTPIQRIDSVVEQRRKEFLWNSRWRMGFVENRFPSGGKEEGLSYVLKY</sequence>
<dbReference type="AlphaFoldDB" id="A0AAN9RE45"/>
<proteinExistence type="predicted"/>